<evidence type="ECO:0000313" key="2">
    <source>
        <dbReference type="RefSeq" id="XP_033457531.1"/>
    </source>
</evidence>
<reference evidence="2" key="2">
    <citation type="submission" date="2020-04" db="EMBL/GenBank/DDBJ databases">
        <authorList>
            <consortium name="NCBI Genome Project"/>
        </authorList>
    </citation>
    <scope>NUCLEOTIDE SEQUENCE</scope>
    <source>
        <strain evidence="2">CBS 342.82</strain>
    </source>
</reference>
<dbReference type="GeneID" id="54360059"/>
<keyword evidence="1" id="KW-1185">Reference proteome</keyword>
<organism evidence="2">
    <name type="scientific">Dissoconium aciculare CBS 342.82</name>
    <dbReference type="NCBI Taxonomy" id="1314786"/>
    <lineage>
        <taxon>Eukaryota</taxon>
        <taxon>Fungi</taxon>
        <taxon>Dikarya</taxon>
        <taxon>Ascomycota</taxon>
        <taxon>Pezizomycotina</taxon>
        <taxon>Dothideomycetes</taxon>
        <taxon>Dothideomycetidae</taxon>
        <taxon>Mycosphaerellales</taxon>
        <taxon>Dissoconiaceae</taxon>
        <taxon>Dissoconium</taxon>
    </lineage>
</organism>
<sequence>MVQYIASAYPSNKYITLVAPSLQLRLSKYPLAQPQLAYSCLLWRRLASSKIIHVCNPYVRTQELFRFRPMLHHHAASHLARRASCSHIVIFSSSPALSPSWIGRGALRLMFDARHFAKTGGGGHAAKVGPTLIWSSQKFELSYMTSSKSASRLFEALEAEAVRLRISPLRLLQTLRVASPLAVSVQLDNLVTLVQSPTTNRMCDVSRVPVIWKRISPSRLRRSVITAVFGQFWDSRKSTALLEKESVASRDLATSLSLPIFCGVAAHILATRSDLGAPSL</sequence>
<dbReference type="RefSeq" id="XP_033457531.1">
    <property type="nucleotide sequence ID" value="XM_033602259.1"/>
</dbReference>
<reference evidence="2" key="1">
    <citation type="submission" date="2020-01" db="EMBL/GenBank/DDBJ databases">
        <authorList>
            <consortium name="DOE Joint Genome Institute"/>
            <person name="Haridas S."/>
            <person name="Albert R."/>
            <person name="Binder M."/>
            <person name="Bloem J."/>
            <person name="Labutti K."/>
            <person name="Salamov A."/>
            <person name="Andreopoulos B."/>
            <person name="Baker S.E."/>
            <person name="Barry K."/>
            <person name="Bills G."/>
            <person name="Bluhm B.H."/>
            <person name="Cannon C."/>
            <person name="Castanera R."/>
            <person name="Culley D.E."/>
            <person name="Daum C."/>
            <person name="Ezra D."/>
            <person name="Gonzalez J.B."/>
            <person name="Henrissat B."/>
            <person name="Kuo A."/>
            <person name="Liang C."/>
            <person name="Lipzen A."/>
            <person name="Lutzoni F."/>
            <person name="Magnuson J."/>
            <person name="Mondo S."/>
            <person name="Nolan M."/>
            <person name="Ohm R."/>
            <person name="Pangilinan J."/>
            <person name="Park H.-J."/>
            <person name="Ramirez L."/>
            <person name="Alfaro M."/>
            <person name="Sun H."/>
            <person name="Tritt A."/>
            <person name="Yoshinaga Y."/>
            <person name="Zwiers L.-H."/>
            <person name="Turgeon B.G."/>
            <person name="Goodwin S.B."/>
            <person name="Spatafora J.W."/>
            <person name="Crous P.W."/>
            <person name="Grigoriev I.V."/>
        </authorList>
    </citation>
    <scope>NUCLEOTIDE SEQUENCE</scope>
    <source>
        <strain evidence="2">CBS 342.82</strain>
    </source>
</reference>
<accession>A0A6J3LXL6</accession>
<gene>
    <name evidence="2" type="ORF">K489DRAFT_34026</name>
</gene>
<proteinExistence type="predicted"/>
<evidence type="ECO:0000313" key="1">
    <source>
        <dbReference type="Proteomes" id="UP000504637"/>
    </source>
</evidence>
<protein>
    <submittedName>
        <fullName evidence="2">Uncharacterized protein</fullName>
    </submittedName>
</protein>
<dbReference type="Proteomes" id="UP000504637">
    <property type="component" value="Unplaced"/>
</dbReference>
<dbReference type="AlphaFoldDB" id="A0A6J3LXL6"/>
<name>A0A6J3LXL6_9PEZI</name>
<reference evidence="2" key="3">
    <citation type="submission" date="2025-08" db="UniProtKB">
        <authorList>
            <consortium name="RefSeq"/>
        </authorList>
    </citation>
    <scope>IDENTIFICATION</scope>
    <source>
        <strain evidence="2">CBS 342.82</strain>
    </source>
</reference>